<proteinExistence type="predicted"/>
<dbReference type="EMBL" id="CYXY01000015">
    <property type="protein sequence ID" value="CUN08051.1"/>
    <property type="molecule type" value="Genomic_DNA"/>
</dbReference>
<dbReference type="Proteomes" id="UP000095553">
    <property type="component" value="Unassembled WGS sequence"/>
</dbReference>
<gene>
    <name evidence="1" type="ORF">ERS852571_02400</name>
</gene>
<evidence type="ECO:0000313" key="2">
    <source>
        <dbReference type="Proteomes" id="UP000095553"/>
    </source>
</evidence>
<name>A0A173TZF6_ANAHA</name>
<evidence type="ECO:0000313" key="1">
    <source>
        <dbReference type="EMBL" id="CUN08051.1"/>
    </source>
</evidence>
<dbReference type="RefSeq" id="WP_044921029.1">
    <property type="nucleotide sequence ID" value="NZ_CP143954.1"/>
</dbReference>
<reference evidence="1 2" key="1">
    <citation type="submission" date="2015-09" db="EMBL/GenBank/DDBJ databases">
        <authorList>
            <consortium name="Pathogen Informatics"/>
        </authorList>
    </citation>
    <scope>NUCLEOTIDE SEQUENCE [LARGE SCALE GENOMIC DNA]</scope>
    <source>
        <strain evidence="1 2">2789STDY5834959</strain>
    </source>
</reference>
<sequence length="312" mass="37464">MKKSILKSYLNKRTDVYHLVDEPYLSKFEEKQGAFMLMRYYEFYCSYCKEHNEKIQPIDRFLLNANKKKIKIIQVCCPYCGRIEMLIEQKKMSEIKKRQYCTGCGKKSTAEYVFFQISSLIRMKEVHNAGFQVLSKNYDQKAMEIFKYDIMQTEIVELTCILEKILRDFYMDIAHIVYKTNQIEYIERLIEKSTNNDFMHFDKANNHYKKGLNINLQNKISIECKKNLIDLVNLRNIIIHNNGFIDERFMKTETFKRISYMINGDMIFIKDSDVEKYLGSVLELLMVIEEEFDRNFKEQMNTLIANYYFNMV</sequence>
<dbReference type="AlphaFoldDB" id="A0A173TZF6"/>
<organism evidence="1 2">
    <name type="scientific">Anaerostipes hadrus</name>
    <dbReference type="NCBI Taxonomy" id="649756"/>
    <lineage>
        <taxon>Bacteria</taxon>
        <taxon>Bacillati</taxon>
        <taxon>Bacillota</taxon>
        <taxon>Clostridia</taxon>
        <taxon>Lachnospirales</taxon>
        <taxon>Lachnospiraceae</taxon>
        <taxon>Anaerostipes</taxon>
    </lineage>
</organism>
<protein>
    <submittedName>
        <fullName evidence="1">Uncharacterized protein</fullName>
    </submittedName>
</protein>
<accession>A0A173TZF6</accession>